<proteinExistence type="predicted"/>
<name>A0A6C0IN54_9ZZZZ</name>
<dbReference type="EMBL" id="MN740228">
    <property type="protein sequence ID" value="QHT94624.1"/>
    <property type="molecule type" value="Genomic_DNA"/>
</dbReference>
<evidence type="ECO:0000313" key="1">
    <source>
        <dbReference type="EMBL" id="QHT94624.1"/>
    </source>
</evidence>
<protein>
    <recommendedName>
        <fullName evidence="2">NET domain-containing protein</fullName>
    </recommendedName>
</protein>
<evidence type="ECO:0008006" key="2">
    <source>
        <dbReference type="Google" id="ProtNLM"/>
    </source>
</evidence>
<accession>A0A6C0IN54</accession>
<sequence length="105" mass="12591">MERIEHLNKLKTQIEGMDKHHQTEILKILSKNLCKLNENKSGVYVNMTFLEENIISEMEDYIKYMKEQEDNLITTEYQKKEFMDSYFIDKEDKDNASITYSVVNQ</sequence>
<reference evidence="1" key="1">
    <citation type="journal article" date="2020" name="Nature">
        <title>Giant virus diversity and host interactions through global metagenomics.</title>
        <authorList>
            <person name="Schulz F."/>
            <person name="Roux S."/>
            <person name="Paez-Espino D."/>
            <person name="Jungbluth S."/>
            <person name="Walsh D.A."/>
            <person name="Denef V.J."/>
            <person name="McMahon K.D."/>
            <person name="Konstantinidis K.T."/>
            <person name="Eloe-Fadrosh E.A."/>
            <person name="Kyrpides N.C."/>
            <person name="Woyke T."/>
        </authorList>
    </citation>
    <scope>NUCLEOTIDE SEQUENCE</scope>
    <source>
        <strain evidence="1">GVMAG-M-3300024261-26</strain>
    </source>
</reference>
<organism evidence="1">
    <name type="scientific">viral metagenome</name>
    <dbReference type="NCBI Taxonomy" id="1070528"/>
    <lineage>
        <taxon>unclassified sequences</taxon>
        <taxon>metagenomes</taxon>
        <taxon>organismal metagenomes</taxon>
    </lineage>
</organism>
<dbReference type="AlphaFoldDB" id="A0A6C0IN54"/>